<dbReference type="InterPro" id="IPR000743">
    <property type="entry name" value="Glyco_hydro_28"/>
</dbReference>
<evidence type="ECO:0000313" key="6">
    <source>
        <dbReference type="EMBL" id="RHE59632.1"/>
    </source>
</evidence>
<proteinExistence type="inferred from homology"/>
<organism evidence="5 7">
    <name type="scientific">Bacteroides uniformis</name>
    <dbReference type="NCBI Taxonomy" id="820"/>
    <lineage>
        <taxon>Bacteria</taxon>
        <taxon>Pseudomonadati</taxon>
        <taxon>Bacteroidota</taxon>
        <taxon>Bacteroidia</taxon>
        <taxon>Bacteroidales</taxon>
        <taxon>Bacteroidaceae</taxon>
        <taxon>Bacteroides</taxon>
    </lineage>
</organism>
<name>A0A3E4R031_BACUN</name>
<dbReference type="Proteomes" id="UP000260795">
    <property type="component" value="Unassembled WGS sequence"/>
</dbReference>
<dbReference type="Gene3D" id="2.160.20.10">
    <property type="entry name" value="Single-stranded right-handed beta-helix, Pectin lyase-like"/>
    <property type="match status" value="1"/>
</dbReference>
<evidence type="ECO:0000313" key="5">
    <source>
        <dbReference type="EMBL" id="RGL12518.1"/>
    </source>
</evidence>
<gene>
    <name evidence="6" type="ORF">DW729_11350</name>
    <name evidence="5" type="ORF">DXC80_12610</name>
</gene>
<evidence type="ECO:0000256" key="4">
    <source>
        <dbReference type="RuleBase" id="RU361169"/>
    </source>
</evidence>
<dbReference type="InterPro" id="IPR012334">
    <property type="entry name" value="Pectin_lyas_fold"/>
</dbReference>
<dbReference type="PANTHER" id="PTHR31339:SF9">
    <property type="entry name" value="PLASMIN AND FIBRONECTIN-BINDING PROTEIN A"/>
    <property type="match status" value="1"/>
</dbReference>
<comment type="caution">
    <text evidence="5">The sequence shown here is derived from an EMBL/GenBank/DDBJ whole genome shotgun (WGS) entry which is preliminary data.</text>
</comment>
<dbReference type="EMBL" id="QSRK01000019">
    <property type="protein sequence ID" value="RGL12518.1"/>
    <property type="molecule type" value="Genomic_DNA"/>
</dbReference>
<evidence type="ECO:0000256" key="3">
    <source>
        <dbReference type="ARBA" id="ARBA00023295"/>
    </source>
</evidence>
<dbReference type="GO" id="GO:0004650">
    <property type="term" value="F:polygalacturonase activity"/>
    <property type="evidence" value="ECO:0007669"/>
    <property type="project" value="InterPro"/>
</dbReference>
<reference evidence="7 8" key="1">
    <citation type="submission" date="2018-08" db="EMBL/GenBank/DDBJ databases">
        <title>A genome reference for cultivated species of the human gut microbiota.</title>
        <authorList>
            <person name="Zou Y."/>
            <person name="Xue W."/>
            <person name="Luo G."/>
        </authorList>
    </citation>
    <scope>NUCLEOTIDE SEQUENCE [LARGE SCALE GENOMIC DNA]</scope>
    <source>
        <strain evidence="6 8">AM27-46</strain>
        <strain evidence="5 7">TF08-13</strain>
    </source>
</reference>
<dbReference type="InterPro" id="IPR051801">
    <property type="entry name" value="GH28_Enzymes"/>
</dbReference>
<dbReference type="PANTHER" id="PTHR31339">
    <property type="entry name" value="PECTIN LYASE-RELATED"/>
    <property type="match status" value="1"/>
</dbReference>
<evidence type="ECO:0000313" key="7">
    <source>
        <dbReference type="Proteomes" id="UP000260795"/>
    </source>
</evidence>
<keyword evidence="2 4" id="KW-0378">Hydrolase</keyword>
<accession>A0A3E4R031</accession>
<dbReference type="InterPro" id="IPR011050">
    <property type="entry name" value="Pectin_lyase_fold/virulence"/>
</dbReference>
<comment type="similarity">
    <text evidence="1 4">Belongs to the glycosyl hydrolase 28 family.</text>
</comment>
<dbReference type="SUPFAM" id="SSF51126">
    <property type="entry name" value="Pectin lyase-like"/>
    <property type="match status" value="1"/>
</dbReference>
<dbReference type="Proteomes" id="UP000284640">
    <property type="component" value="Unassembled WGS sequence"/>
</dbReference>
<dbReference type="GO" id="GO:0005975">
    <property type="term" value="P:carbohydrate metabolic process"/>
    <property type="evidence" value="ECO:0007669"/>
    <property type="project" value="InterPro"/>
</dbReference>
<sequence>MGEKSDGTVLDEQYFIKDIISERNATLKVCQRKKISISDFGAKSDGKTLNTNTIQHAIDFISDNGGGELFFEQGQYLTGSIYLKHNVTLHLMDGAVLLGSTNPFDYKKDPDIGRTSMIFAIKQKNVAIIGTGSIDGQGFVTANNTISLVHKGLIEDPLRMDRPDEINRPHNIYMRECDGVKIKGITLKDPASWTQAYDQCINVLIDGISVNSKSYWNNDGVDIVDCDSVTIRNSFFDSADDAICFKSHEVGKLNQNVLVENCIARASASAIKFGTASKGGFRNFTIRKIKVYDTYRSVITFATVDGGVIENISVDSIRAYNIGNVMYLRIGDRWSDGNKPVMRNITISNIHAEVAASKPDSGYNYEGPLEHLPRNISPASIIGLPEYRIQNISLRNIVMHYPGGGDPDYAERGLTPEALNSIPEMRKSYPEFSQFKELPAWGMYIRHADHILFENITFMADRKDYRPAIVCDDVHGIQLRHCSYKEPNSSHKNQVFIYKSDLGKEN</sequence>
<dbReference type="EMBL" id="QSKL01000009">
    <property type="protein sequence ID" value="RHE59632.1"/>
    <property type="molecule type" value="Genomic_DNA"/>
</dbReference>
<keyword evidence="3 4" id="KW-0326">Glycosidase</keyword>
<evidence type="ECO:0000256" key="1">
    <source>
        <dbReference type="ARBA" id="ARBA00008834"/>
    </source>
</evidence>
<dbReference type="Pfam" id="PF00295">
    <property type="entry name" value="Glyco_hydro_28"/>
    <property type="match status" value="1"/>
</dbReference>
<dbReference type="RefSeq" id="WP_117681341.1">
    <property type="nucleotide sequence ID" value="NZ_JAHONI010000016.1"/>
</dbReference>
<evidence type="ECO:0000313" key="8">
    <source>
        <dbReference type="Proteomes" id="UP000284640"/>
    </source>
</evidence>
<evidence type="ECO:0000256" key="2">
    <source>
        <dbReference type="ARBA" id="ARBA00022801"/>
    </source>
</evidence>
<dbReference type="AlphaFoldDB" id="A0A3E4R031"/>
<protein>
    <submittedName>
        <fullName evidence="5">Glycoside hydrolase</fullName>
    </submittedName>
</protein>